<dbReference type="RefSeq" id="WP_230001240.1">
    <property type="nucleotide sequence ID" value="NZ_JAJJMN010000002.1"/>
</dbReference>
<gene>
    <name evidence="1" type="ORF">LNQ34_21875</name>
</gene>
<sequence>MLTKNMIDNCKKLFQLYIPNLLTYYTEKDFLTLLENLYSFTLLNDGKTANSNFVATFLMLVEEVKNNSSHELRNELGYFNYLLGQFEKVKKNKEFKNLVKGVINNFEKNDFKNVLAEIAVCLHLSTRAELVKYERVLQNKKSIDFEFKDDGNNLFLVEVYNIDYNSTKYEIGKPFEKFICERLEKKFNDKSANLDNDLKSRLLIFPVIHGLTIDIVRENKLFLTTLNKKRFYENGFNSFNPMSFAKVQGTYFDLFTMEEIAEGELKR</sequence>
<evidence type="ECO:0000313" key="2">
    <source>
        <dbReference type="Proteomes" id="UP001430700"/>
    </source>
</evidence>
<reference evidence="1" key="1">
    <citation type="submission" date="2021-11" db="EMBL/GenBank/DDBJ databases">
        <title>Description of novel Flavobacterium species.</title>
        <authorList>
            <person name="Saticioglu I.B."/>
            <person name="Ay H."/>
            <person name="Altun S."/>
            <person name="Duman M."/>
        </authorList>
    </citation>
    <scope>NUCLEOTIDE SEQUENCE</scope>
    <source>
        <strain evidence="1">F-126</strain>
    </source>
</reference>
<dbReference type="EMBL" id="JAJJMN010000002">
    <property type="protein sequence ID" value="MCC9020422.1"/>
    <property type="molecule type" value="Genomic_DNA"/>
</dbReference>
<evidence type="ECO:0008006" key="3">
    <source>
        <dbReference type="Google" id="ProtNLM"/>
    </source>
</evidence>
<protein>
    <recommendedName>
        <fullName evidence="3">Restriction endonuclease</fullName>
    </recommendedName>
</protein>
<dbReference type="Proteomes" id="UP001430700">
    <property type="component" value="Unassembled WGS sequence"/>
</dbReference>
<keyword evidence="2" id="KW-1185">Reference proteome</keyword>
<evidence type="ECO:0000313" key="1">
    <source>
        <dbReference type="EMBL" id="MCC9020422.1"/>
    </source>
</evidence>
<name>A0ABS8M6F3_9FLAO</name>
<comment type="caution">
    <text evidence="1">The sequence shown here is derived from an EMBL/GenBank/DDBJ whole genome shotgun (WGS) entry which is preliminary data.</text>
</comment>
<accession>A0ABS8M6F3</accession>
<proteinExistence type="predicted"/>
<organism evidence="1 2">
    <name type="scientific">Flavobacterium lipolyticum</name>
    <dbReference type="NCBI Taxonomy" id="2893754"/>
    <lineage>
        <taxon>Bacteria</taxon>
        <taxon>Pseudomonadati</taxon>
        <taxon>Bacteroidota</taxon>
        <taxon>Flavobacteriia</taxon>
        <taxon>Flavobacteriales</taxon>
        <taxon>Flavobacteriaceae</taxon>
        <taxon>Flavobacterium</taxon>
    </lineage>
</organism>